<reference evidence="14" key="2">
    <citation type="submission" date="2017-03" db="EMBL/GenBank/DDBJ databases">
        <title>Draft genome sequence of Moraxella equi CCUG 4950T type strain.</title>
        <authorList>
            <person name="Salva-Serra F."/>
            <person name="Engstrom-Jakobsson H."/>
            <person name="Thorell K."/>
            <person name="Jaen-Luchoro D."/>
            <person name="Gonzales-Siles L."/>
            <person name="Karlsson R."/>
            <person name="Yazdan S."/>
            <person name="Boulund F."/>
            <person name="Johnning A."/>
            <person name="Engstrand L."/>
            <person name="Kristiansson E."/>
            <person name="Moore E."/>
        </authorList>
    </citation>
    <scope>NUCLEOTIDE SEQUENCE [LARGE SCALE GENOMIC DNA]</scope>
    <source>
        <strain evidence="14">CCUG 4441</strain>
    </source>
</reference>
<dbReference type="InterPro" id="IPR005807">
    <property type="entry name" value="SecE_bac"/>
</dbReference>
<gene>
    <name evidence="9 12" type="primary">secE</name>
    <name evidence="10" type="ORF">A9309_05095</name>
    <name evidence="11" type="ORF">B5J94_03600</name>
    <name evidence="12" type="ORF">NCTC7911_01679</name>
</gene>
<dbReference type="PRINTS" id="PR01650">
    <property type="entry name" value="SECETRNLCASE"/>
</dbReference>
<dbReference type="Proteomes" id="UP000254107">
    <property type="component" value="Unassembled WGS sequence"/>
</dbReference>
<comment type="function">
    <text evidence="9">Essential subunit of the Sec protein translocation channel SecYEG. Clamps together the 2 halves of SecY. May contact the channel plug during translocation.</text>
</comment>
<dbReference type="GO" id="GO:0005886">
    <property type="term" value="C:plasma membrane"/>
    <property type="evidence" value="ECO:0007669"/>
    <property type="project" value="UniProtKB-UniRule"/>
</dbReference>
<reference evidence="12 15" key="4">
    <citation type="submission" date="2018-06" db="EMBL/GenBank/DDBJ databases">
        <authorList>
            <consortium name="Pathogen Informatics"/>
            <person name="Doyle S."/>
        </authorList>
    </citation>
    <scope>NUCLEOTIDE SEQUENCE [LARGE SCALE GENOMIC DNA]</scope>
    <source>
        <strain evidence="12 15">NCTC7911</strain>
    </source>
</reference>
<keyword evidence="3 9" id="KW-1003">Cell membrane</keyword>
<dbReference type="EMBL" id="MXAN01000018">
    <property type="protein sequence ID" value="OPH38339.1"/>
    <property type="molecule type" value="Genomic_DNA"/>
</dbReference>
<evidence type="ECO:0000256" key="7">
    <source>
        <dbReference type="ARBA" id="ARBA00023010"/>
    </source>
</evidence>
<feature type="transmembrane region" description="Helical" evidence="9">
    <location>
        <begin position="138"/>
        <end position="156"/>
    </location>
</feature>
<evidence type="ECO:0000313" key="11">
    <source>
        <dbReference type="EMBL" id="OPH38339.1"/>
    </source>
</evidence>
<keyword evidence="6 9" id="KW-1133">Transmembrane helix</keyword>
<dbReference type="PROSITE" id="PS01067">
    <property type="entry name" value="SECE_SEC61G"/>
    <property type="match status" value="1"/>
</dbReference>
<name>A0A1B8Q469_MORLA</name>
<evidence type="ECO:0000256" key="9">
    <source>
        <dbReference type="HAMAP-Rule" id="MF_00422"/>
    </source>
</evidence>
<dbReference type="PANTHER" id="PTHR33910:SF1">
    <property type="entry name" value="PROTEIN TRANSLOCASE SUBUNIT SECE"/>
    <property type="match status" value="1"/>
</dbReference>
<dbReference type="GO" id="GO:0006605">
    <property type="term" value="P:protein targeting"/>
    <property type="evidence" value="ECO:0007669"/>
    <property type="project" value="UniProtKB-UniRule"/>
</dbReference>
<evidence type="ECO:0000256" key="1">
    <source>
        <dbReference type="ARBA" id="ARBA00004370"/>
    </source>
</evidence>
<dbReference type="Pfam" id="PF00584">
    <property type="entry name" value="SecE"/>
    <property type="match status" value="1"/>
</dbReference>
<evidence type="ECO:0000313" key="10">
    <source>
        <dbReference type="EMBL" id="OBX64136.1"/>
    </source>
</evidence>
<evidence type="ECO:0000256" key="8">
    <source>
        <dbReference type="ARBA" id="ARBA00023136"/>
    </source>
</evidence>
<dbReference type="OrthoDB" id="9806365at2"/>
<keyword evidence="7 9" id="KW-0811">Translocation</keyword>
<dbReference type="RefSeq" id="WP_062498949.1">
    <property type="nucleotide sequence ID" value="NZ_JARDJM010000045.1"/>
</dbReference>
<proteinExistence type="inferred from homology"/>
<reference evidence="10 13" key="1">
    <citation type="submission" date="2016-06" db="EMBL/GenBank/DDBJ databases">
        <title>Draft genome of Moraxella lacunata CCUG 57757A.</title>
        <authorList>
            <person name="Salva-Serra F."/>
            <person name="Engstrom-Jakobsson H."/>
            <person name="Thorell K."/>
            <person name="Gonzales-Siles L."/>
            <person name="Karlsson R."/>
            <person name="Boulund F."/>
            <person name="Engstrand L."/>
            <person name="Kristiansson E."/>
            <person name="Moore E."/>
        </authorList>
    </citation>
    <scope>NUCLEOTIDE SEQUENCE [LARGE SCALE GENOMIC DNA]</scope>
    <source>
        <strain evidence="10 13">CCUG 57757A</strain>
    </source>
</reference>
<evidence type="ECO:0000313" key="15">
    <source>
        <dbReference type="Proteomes" id="UP000254107"/>
    </source>
</evidence>
<dbReference type="InterPro" id="IPR038379">
    <property type="entry name" value="SecE_sf"/>
</dbReference>
<evidence type="ECO:0000313" key="12">
    <source>
        <dbReference type="EMBL" id="STZ00285.1"/>
    </source>
</evidence>
<evidence type="ECO:0000256" key="4">
    <source>
        <dbReference type="ARBA" id="ARBA00022692"/>
    </source>
</evidence>
<evidence type="ECO:0000256" key="5">
    <source>
        <dbReference type="ARBA" id="ARBA00022927"/>
    </source>
</evidence>
<accession>A0A1B8Q469</accession>
<comment type="subcellular location">
    <subcellularLocation>
        <location evidence="1">Membrane</location>
    </subcellularLocation>
</comment>
<dbReference type="GO" id="GO:0065002">
    <property type="term" value="P:intracellular protein transmembrane transport"/>
    <property type="evidence" value="ECO:0007669"/>
    <property type="project" value="UniProtKB-UniRule"/>
</dbReference>
<dbReference type="Proteomes" id="UP000092607">
    <property type="component" value="Unassembled WGS sequence"/>
</dbReference>
<evidence type="ECO:0000313" key="13">
    <source>
        <dbReference type="Proteomes" id="UP000092607"/>
    </source>
</evidence>
<keyword evidence="15" id="KW-1185">Reference proteome</keyword>
<dbReference type="NCBIfam" id="TIGR00964">
    <property type="entry name" value="secE_bact"/>
    <property type="match status" value="1"/>
</dbReference>
<keyword evidence="4 9" id="KW-0812">Transmembrane</keyword>
<comment type="caution">
    <text evidence="9">Lacks conserved residue(s) required for the propagation of feature annotation.</text>
</comment>
<evidence type="ECO:0000256" key="6">
    <source>
        <dbReference type="ARBA" id="ARBA00022989"/>
    </source>
</evidence>
<sequence length="169" mass="18905">MSDNKNNPQNDTKSDLETRLADAKATAESLLNKRKAVVVSEENVVDVATTRSGVDIVLWLIAISALISSTLISTYLPRYWAPATESITQLLITAGLVLLAVICLAFTHQGRAFKVLLKDAGIELRRVTWPTKNETFKYTWQVIVVMIIVGFIVWLLDNLFNYLLGFILH</sequence>
<dbReference type="GO" id="GO:0009306">
    <property type="term" value="P:protein secretion"/>
    <property type="evidence" value="ECO:0007669"/>
    <property type="project" value="UniProtKB-UniRule"/>
</dbReference>
<dbReference type="EMBL" id="UGQC01000001">
    <property type="protein sequence ID" value="STZ00285.1"/>
    <property type="molecule type" value="Genomic_DNA"/>
</dbReference>
<keyword evidence="5 9" id="KW-0653">Protein transport</keyword>
<comment type="subunit">
    <text evidence="9">Component of the Sec protein translocase complex. Heterotrimer consisting of SecY, SecE and SecG subunits. The heterotrimers can form oligomers, although 1 heterotrimer is thought to be able to translocate proteins. Interacts with the ribosome. Interacts with SecDF, and other proteins may be involved. Interacts with SecA.</text>
</comment>
<feature type="transmembrane region" description="Helical" evidence="9">
    <location>
        <begin position="88"/>
        <end position="107"/>
    </location>
</feature>
<organism evidence="10 13">
    <name type="scientific">Moraxella lacunata</name>
    <dbReference type="NCBI Taxonomy" id="477"/>
    <lineage>
        <taxon>Bacteria</taxon>
        <taxon>Pseudomonadati</taxon>
        <taxon>Pseudomonadota</taxon>
        <taxon>Gammaproteobacteria</taxon>
        <taxon>Moraxellales</taxon>
        <taxon>Moraxellaceae</taxon>
        <taxon>Moraxella</taxon>
    </lineage>
</organism>
<keyword evidence="8 9" id="KW-0472">Membrane</keyword>
<protein>
    <recommendedName>
        <fullName evidence="9">Protein translocase subunit SecE</fullName>
    </recommendedName>
</protein>
<dbReference type="NCBIfam" id="NF004373">
    <property type="entry name" value="PRK05740.1-3"/>
    <property type="match status" value="1"/>
</dbReference>
<dbReference type="PANTHER" id="PTHR33910">
    <property type="entry name" value="PROTEIN TRANSLOCASE SUBUNIT SECE"/>
    <property type="match status" value="1"/>
</dbReference>
<dbReference type="EMBL" id="LZMS01000045">
    <property type="protein sequence ID" value="OBX64136.1"/>
    <property type="molecule type" value="Genomic_DNA"/>
</dbReference>
<comment type="similarity">
    <text evidence="9">Belongs to the SecE/SEC61-gamma family.</text>
</comment>
<dbReference type="Gene3D" id="1.20.5.1030">
    <property type="entry name" value="Preprotein translocase secy subunit"/>
    <property type="match status" value="1"/>
</dbReference>
<keyword evidence="2 9" id="KW-0813">Transport</keyword>
<dbReference type="GO" id="GO:0043952">
    <property type="term" value="P:protein transport by the Sec complex"/>
    <property type="evidence" value="ECO:0007669"/>
    <property type="project" value="UniProtKB-UniRule"/>
</dbReference>
<dbReference type="AlphaFoldDB" id="A0A1B8Q469"/>
<evidence type="ECO:0000256" key="3">
    <source>
        <dbReference type="ARBA" id="ARBA00022475"/>
    </source>
</evidence>
<dbReference type="GO" id="GO:0008320">
    <property type="term" value="F:protein transmembrane transporter activity"/>
    <property type="evidence" value="ECO:0007669"/>
    <property type="project" value="UniProtKB-UniRule"/>
</dbReference>
<dbReference type="Proteomes" id="UP000191025">
    <property type="component" value="Unassembled WGS sequence"/>
</dbReference>
<dbReference type="InterPro" id="IPR001901">
    <property type="entry name" value="Translocase_SecE/Sec61-g"/>
</dbReference>
<feature type="transmembrane region" description="Helical" evidence="9">
    <location>
        <begin position="56"/>
        <end position="76"/>
    </location>
</feature>
<dbReference type="GeneID" id="302270254"/>
<reference evidence="11" key="3">
    <citation type="submission" date="2017-03" db="EMBL/GenBank/DDBJ databases">
        <authorList>
            <person name="Afonso C.L."/>
            <person name="Miller P.J."/>
            <person name="Scott M.A."/>
            <person name="Spackman E."/>
            <person name="Goraichik I."/>
            <person name="Dimitrov K.M."/>
            <person name="Suarez D.L."/>
            <person name="Swayne D.E."/>
        </authorList>
    </citation>
    <scope>NUCLEOTIDE SEQUENCE</scope>
    <source>
        <strain evidence="11">CCUG 4441</strain>
    </source>
</reference>
<evidence type="ECO:0000313" key="14">
    <source>
        <dbReference type="Proteomes" id="UP000191025"/>
    </source>
</evidence>
<dbReference type="HAMAP" id="MF_00422">
    <property type="entry name" value="SecE"/>
    <property type="match status" value="1"/>
</dbReference>
<evidence type="ECO:0000256" key="2">
    <source>
        <dbReference type="ARBA" id="ARBA00022448"/>
    </source>
</evidence>